<proteinExistence type="predicted"/>
<protein>
    <recommendedName>
        <fullName evidence="1">Cyclin N-terminal domain-containing protein</fullName>
    </recommendedName>
</protein>
<gene>
    <name evidence="2" type="ORF">ACJMK2_008413</name>
</gene>
<dbReference type="InterPro" id="IPR006671">
    <property type="entry name" value="Cyclin_N"/>
</dbReference>
<dbReference type="Pfam" id="PF00134">
    <property type="entry name" value="Cyclin_N"/>
    <property type="match status" value="1"/>
</dbReference>
<dbReference type="PANTHER" id="PTHR21615:SF2">
    <property type="entry name" value="CYCLIN N-TERMINAL DOMAIN-CONTAINING PROTEIN 1"/>
    <property type="match status" value="1"/>
</dbReference>
<reference evidence="2 3" key="1">
    <citation type="submission" date="2024-11" db="EMBL/GenBank/DDBJ databases">
        <title>Chromosome-level genome assembly of the freshwater bivalve Anodonta woodiana.</title>
        <authorList>
            <person name="Chen X."/>
        </authorList>
    </citation>
    <scope>NUCLEOTIDE SEQUENCE [LARGE SCALE GENOMIC DNA]</scope>
    <source>
        <strain evidence="2">MN2024</strain>
        <tissue evidence="2">Gills</tissue>
    </source>
</reference>
<evidence type="ECO:0000259" key="1">
    <source>
        <dbReference type="Pfam" id="PF00134"/>
    </source>
</evidence>
<organism evidence="2 3">
    <name type="scientific">Sinanodonta woodiana</name>
    <name type="common">Chinese pond mussel</name>
    <name type="synonym">Anodonta woodiana</name>
    <dbReference type="NCBI Taxonomy" id="1069815"/>
    <lineage>
        <taxon>Eukaryota</taxon>
        <taxon>Metazoa</taxon>
        <taxon>Spiralia</taxon>
        <taxon>Lophotrochozoa</taxon>
        <taxon>Mollusca</taxon>
        <taxon>Bivalvia</taxon>
        <taxon>Autobranchia</taxon>
        <taxon>Heteroconchia</taxon>
        <taxon>Palaeoheterodonta</taxon>
        <taxon>Unionida</taxon>
        <taxon>Unionoidea</taxon>
        <taxon>Unionidae</taxon>
        <taxon>Unioninae</taxon>
        <taxon>Sinanodonta</taxon>
    </lineage>
</organism>
<feature type="domain" description="Cyclin N-terminal" evidence="1">
    <location>
        <begin position="62"/>
        <end position="182"/>
    </location>
</feature>
<sequence length="311" mass="35680">MADQTDSHQRIFGTPLEPLFNHCRSAENQELVQCTLSLLIKKNSEDVKTATPEQFIFRTNDSVQFLFLTCEKLKLPEETKFQAMNLFERFMLKHVKELYSYVLTSKNRNKNKSWMDIKARVHNQVFLRVISCIQIASKVTSHYRILSTGRARKILKDAGHNYTLDGILCSELRILKTLGFNVTFPSVLVYLETVLEMLGYISIEVKLLHHISISLLEVCYLRHGDIYTRLHQAISGNHSYFSEEEKKKFSAVHADKMLLVASVVSAVAFIVEQSNADEVISHVSRLTEIDSEDIVDFSAVIIRFLQDTEST</sequence>
<accession>A0ABD3VLI7</accession>
<dbReference type="Proteomes" id="UP001634394">
    <property type="component" value="Unassembled WGS sequence"/>
</dbReference>
<name>A0ABD3VLI7_SINWO</name>
<dbReference type="EMBL" id="JBJQND010000011">
    <property type="protein sequence ID" value="KAL3862449.1"/>
    <property type="molecule type" value="Genomic_DNA"/>
</dbReference>
<dbReference type="CDD" id="cd20541">
    <property type="entry name" value="CYCLIN_CNTD1"/>
    <property type="match status" value="1"/>
</dbReference>
<dbReference type="PANTHER" id="PTHR21615">
    <property type="entry name" value="CYCLIN N-TERMINAL DOMAIN-CONTAINING PROTEIN 1"/>
    <property type="match status" value="1"/>
</dbReference>
<keyword evidence="3" id="KW-1185">Reference proteome</keyword>
<evidence type="ECO:0000313" key="3">
    <source>
        <dbReference type="Proteomes" id="UP001634394"/>
    </source>
</evidence>
<dbReference type="AlphaFoldDB" id="A0ABD3VLI7"/>
<comment type="caution">
    <text evidence="2">The sequence shown here is derived from an EMBL/GenBank/DDBJ whole genome shotgun (WGS) entry which is preliminary data.</text>
</comment>
<evidence type="ECO:0000313" key="2">
    <source>
        <dbReference type="EMBL" id="KAL3862449.1"/>
    </source>
</evidence>
<dbReference type="Gene3D" id="1.10.472.10">
    <property type="entry name" value="Cyclin-like"/>
    <property type="match status" value="1"/>
</dbReference>
<dbReference type="SUPFAM" id="SSF47954">
    <property type="entry name" value="Cyclin-like"/>
    <property type="match status" value="1"/>
</dbReference>
<dbReference type="InterPro" id="IPR036915">
    <property type="entry name" value="Cyclin-like_sf"/>
</dbReference>